<reference evidence="7 8" key="1">
    <citation type="submission" date="2020-01" db="EMBL/GenBank/DDBJ databases">
        <title>Genome sequence of a 1,3-propanediol producer, Clostridium butyricum S3.</title>
        <authorList>
            <person name="Zhou J."/>
        </authorList>
    </citation>
    <scope>NUCLEOTIDE SEQUENCE [LARGE SCALE GENOMIC DNA]</scope>
    <source>
        <strain evidence="7 8">S3</strain>
    </source>
</reference>
<dbReference type="Gene3D" id="3.40.190.10">
    <property type="entry name" value="Periplasmic binding protein-like II"/>
    <property type="match status" value="1"/>
</dbReference>
<dbReference type="PIRSF" id="PIRSF002741">
    <property type="entry name" value="MppA"/>
    <property type="match status" value="1"/>
</dbReference>
<accession>A0A6L9EM19</accession>
<dbReference type="Pfam" id="PF00496">
    <property type="entry name" value="SBP_bac_5"/>
    <property type="match status" value="1"/>
</dbReference>
<evidence type="ECO:0000259" key="6">
    <source>
        <dbReference type="Pfam" id="PF00496"/>
    </source>
</evidence>
<sequence>MKISKLKRIFAVVLAASLSMSVITGCGSSNKSNGTSGSSEQVLTYNLNADPATLDPALNNAVDGAIVLVNLFEGLYKLDENNKAIPGVAEDVKISDDGKTYTFKLKEGLKWSNGDPITAEDFEYAWKRVIDPAIAAEYAYQMSYIKNADEVNQNKDLDGDGKVASMDDVGVKAVDDTTLEVNLTEPCSYFLELTAFPCYFPVDKSTVENNTTWANDAATYVSNGPFKMSEYAIKDKIVLEKNENYYDTSSVKLDKVDIKLVRDETSAWASYKSGQFDMVDVVPQSEVQGALKDGSATAFEQLGTYFYCINVSDKAKEIDPDAAKALSDVKVRKALSLALDRKSIVDNVAKGGQTPAFSLVPEGIKDENGKDFAEKEYFKPEGNLEEAKKLLEEAGYPNGEGFPTIVLTFNPESGHGTIAQAVQDMWKSNLGINVELQSQEWKVFQTTRNNKDYEIARHGWVGDYVDPMTFLEMWLSTSGQNNAGYNNPKYDELVKAAKAETDTAKRTELMHKAEDVIMEDMPIIPVYYYTQPKGIKDYVKGVNVSPLGFIYFDKAYIEGK</sequence>
<dbReference type="Gene3D" id="3.10.105.10">
    <property type="entry name" value="Dipeptide-binding Protein, Domain 3"/>
    <property type="match status" value="1"/>
</dbReference>
<dbReference type="PANTHER" id="PTHR30290:SF79">
    <property type="entry name" value="DIPEPTIDE-BINDING PROTEIN DPPE"/>
    <property type="match status" value="1"/>
</dbReference>
<dbReference type="GO" id="GO:0015833">
    <property type="term" value="P:peptide transport"/>
    <property type="evidence" value="ECO:0007669"/>
    <property type="project" value="TreeGrafter"/>
</dbReference>
<comment type="caution">
    <text evidence="7">The sequence shown here is derived from an EMBL/GenBank/DDBJ whole genome shotgun (WGS) entry which is preliminary data.</text>
</comment>
<evidence type="ECO:0000313" key="8">
    <source>
        <dbReference type="Proteomes" id="UP000474042"/>
    </source>
</evidence>
<dbReference type="RefSeq" id="WP_156211680.1">
    <property type="nucleotide sequence ID" value="NZ_JBNONZ010000004.1"/>
</dbReference>
<gene>
    <name evidence="7" type="ORF">GND98_003790</name>
</gene>
<evidence type="ECO:0000256" key="5">
    <source>
        <dbReference type="SAM" id="SignalP"/>
    </source>
</evidence>
<dbReference type="EMBL" id="WOFV02000007">
    <property type="protein sequence ID" value="NAS17015.1"/>
    <property type="molecule type" value="Genomic_DNA"/>
</dbReference>
<keyword evidence="3" id="KW-0813">Transport</keyword>
<comment type="subcellular location">
    <subcellularLocation>
        <location evidence="1">Cell membrane</location>
        <topology evidence="1">Lipid-anchor</topology>
    </subcellularLocation>
</comment>
<dbReference type="Gene3D" id="3.90.76.10">
    <property type="entry name" value="Dipeptide-binding Protein, Domain 1"/>
    <property type="match status" value="1"/>
</dbReference>
<evidence type="ECO:0000256" key="1">
    <source>
        <dbReference type="ARBA" id="ARBA00004193"/>
    </source>
</evidence>
<dbReference type="GO" id="GO:0043190">
    <property type="term" value="C:ATP-binding cassette (ABC) transporter complex"/>
    <property type="evidence" value="ECO:0007669"/>
    <property type="project" value="InterPro"/>
</dbReference>
<dbReference type="GO" id="GO:1904680">
    <property type="term" value="F:peptide transmembrane transporter activity"/>
    <property type="evidence" value="ECO:0007669"/>
    <property type="project" value="TreeGrafter"/>
</dbReference>
<dbReference type="PROSITE" id="PS51257">
    <property type="entry name" value="PROKAR_LIPOPROTEIN"/>
    <property type="match status" value="1"/>
</dbReference>
<dbReference type="SUPFAM" id="SSF53850">
    <property type="entry name" value="Periplasmic binding protein-like II"/>
    <property type="match status" value="1"/>
</dbReference>
<protein>
    <submittedName>
        <fullName evidence="7">Peptide ABC transporter substrate-binding protein</fullName>
    </submittedName>
</protein>
<dbReference type="Proteomes" id="UP000474042">
    <property type="component" value="Unassembled WGS sequence"/>
</dbReference>
<dbReference type="InterPro" id="IPR023765">
    <property type="entry name" value="SBP_5_CS"/>
</dbReference>
<keyword evidence="4 5" id="KW-0732">Signal</keyword>
<dbReference type="InterPro" id="IPR030678">
    <property type="entry name" value="Peptide/Ni-bd"/>
</dbReference>
<name>A0A6L9EM19_CLOBU</name>
<dbReference type="InterPro" id="IPR039424">
    <property type="entry name" value="SBP_5"/>
</dbReference>
<evidence type="ECO:0000256" key="4">
    <source>
        <dbReference type="ARBA" id="ARBA00022729"/>
    </source>
</evidence>
<dbReference type="PANTHER" id="PTHR30290">
    <property type="entry name" value="PERIPLASMIC BINDING COMPONENT OF ABC TRANSPORTER"/>
    <property type="match status" value="1"/>
</dbReference>
<evidence type="ECO:0000313" key="7">
    <source>
        <dbReference type="EMBL" id="NAS17015.1"/>
    </source>
</evidence>
<comment type="similarity">
    <text evidence="2">Belongs to the bacterial solute-binding protein 5 family.</text>
</comment>
<dbReference type="GO" id="GO:0030288">
    <property type="term" value="C:outer membrane-bounded periplasmic space"/>
    <property type="evidence" value="ECO:0007669"/>
    <property type="project" value="UniProtKB-ARBA"/>
</dbReference>
<dbReference type="PROSITE" id="PS01040">
    <property type="entry name" value="SBP_BACTERIAL_5"/>
    <property type="match status" value="1"/>
</dbReference>
<proteinExistence type="inferred from homology"/>
<dbReference type="FunFam" id="3.10.105.10:FF:000001">
    <property type="entry name" value="Oligopeptide ABC transporter, oligopeptide-binding protein"/>
    <property type="match status" value="1"/>
</dbReference>
<feature type="domain" description="Solute-binding protein family 5" evidence="6">
    <location>
        <begin position="84"/>
        <end position="482"/>
    </location>
</feature>
<feature type="chain" id="PRO_5038452862" evidence="5">
    <location>
        <begin position="25"/>
        <end position="560"/>
    </location>
</feature>
<evidence type="ECO:0000256" key="2">
    <source>
        <dbReference type="ARBA" id="ARBA00005695"/>
    </source>
</evidence>
<dbReference type="InterPro" id="IPR000914">
    <property type="entry name" value="SBP_5_dom"/>
</dbReference>
<dbReference type="FunFam" id="3.90.76.10:FF:000001">
    <property type="entry name" value="Oligopeptide ABC transporter substrate-binding protein"/>
    <property type="match status" value="1"/>
</dbReference>
<dbReference type="AlphaFoldDB" id="A0A6L9EM19"/>
<organism evidence="7 8">
    <name type="scientific">Clostridium butyricum</name>
    <dbReference type="NCBI Taxonomy" id="1492"/>
    <lineage>
        <taxon>Bacteria</taxon>
        <taxon>Bacillati</taxon>
        <taxon>Bacillota</taxon>
        <taxon>Clostridia</taxon>
        <taxon>Eubacteriales</taxon>
        <taxon>Clostridiaceae</taxon>
        <taxon>Clostridium</taxon>
    </lineage>
</organism>
<evidence type="ECO:0000256" key="3">
    <source>
        <dbReference type="ARBA" id="ARBA00022448"/>
    </source>
</evidence>
<dbReference type="CDD" id="cd08504">
    <property type="entry name" value="PBP2_OppA"/>
    <property type="match status" value="1"/>
</dbReference>
<feature type="signal peptide" evidence="5">
    <location>
        <begin position="1"/>
        <end position="24"/>
    </location>
</feature>